<name>A0A8S3ZN93_9EUPU</name>
<evidence type="ECO:0000259" key="3">
    <source>
        <dbReference type="Pfam" id="PF21246"/>
    </source>
</evidence>
<dbReference type="PANTHER" id="PTHR24006:SF908">
    <property type="entry name" value="DEUBIQUITINATING APOPTOTIC INHIBITOR, ISOFORM A"/>
    <property type="match status" value="1"/>
</dbReference>
<evidence type="ECO:0008006" key="6">
    <source>
        <dbReference type="Google" id="ProtNLM"/>
    </source>
</evidence>
<dbReference type="PROSITE" id="PS00973">
    <property type="entry name" value="USP_2"/>
    <property type="match status" value="1"/>
</dbReference>
<feature type="region of interest" description="Disordered" evidence="1">
    <location>
        <begin position="977"/>
        <end position="1003"/>
    </location>
</feature>
<dbReference type="GO" id="GO:0004843">
    <property type="term" value="F:cysteine-type deubiquitinase activity"/>
    <property type="evidence" value="ECO:0007669"/>
    <property type="project" value="InterPro"/>
</dbReference>
<feature type="domain" description="Peptidase C19 ubiquitin carboxyl-terminal hydrolase" evidence="2">
    <location>
        <begin position="467"/>
        <end position="939"/>
    </location>
</feature>
<dbReference type="InterPro" id="IPR050164">
    <property type="entry name" value="Peptidase_C19"/>
</dbReference>
<feature type="compositionally biased region" description="Basic and acidic residues" evidence="1">
    <location>
        <begin position="977"/>
        <end position="987"/>
    </location>
</feature>
<dbReference type="EMBL" id="CAJHNH020004312">
    <property type="protein sequence ID" value="CAG5130849.1"/>
    <property type="molecule type" value="Genomic_DNA"/>
</dbReference>
<dbReference type="InterPro" id="IPR001394">
    <property type="entry name" value="Peptidase_C19_UCH"/>
</dbReference>
<dbReference type="InterPro" id="IPR018200">
    <property type="entry name" value="USP_CS"/>
</dbReference>
<dbReference type="InterPro" id="IPR049407">
    <property type="entry name" value="Usp38-like_N"/>
</dbReference>
<dbReference type="InterPro" id="IPR038765">
    <property type="entry name" value="Papain-like_cys_pep_sf"/>
</dbReference>
<dbReference type="PANTHER" id="PTHR24006">
    <property type="entry name" value="UBIQUITIN CARBOXYL-TERMINAL HYDROLASE"/>
    <property type="match status" value="1"/>
</dbReference>
<protein>
    <recommendedName>
        <fullName evidence="6">Ubiquitin carboxyl-terminal hydrolase</fullName>
    </recommendedName>
</protein>
<evidence type="ECO:0000256" key="1">
    <source>
        <dbReference type="SAM" id="MobiDB-lite"/>
    </source>
</evidence>
<dbReference type="Pfam" id="PF00443">
    <property type="entry name" value="UCH"/>
    <property type="match status" value="1"/>
</dbReference>
<gene>
    <name evidence="4" type="ORF">CUNI_LOCUS16407</name>
</gene>
<feature type="non-terminal residue" evidence="4">
    <location>
        <position position="1"/>
    </location>
</feature>
<dbReference type="Proteomes" id="UP000678393">
    <property type="component" value="Unassembled WGS sequence"/>
</dbReference>
<accession>A0A8S3ZN93</accession>
<proteinExistence type="predicted"/>
<dbReference type="OrthoDB" id="2420415at2759"/>
<comment type="caution">
    <text evidence="4">The sequence shown here is derived from an EMBL/GenBank/DDBJ whole genome shotgun (WGS) entry which is preliminary data.</text>
</comment>
<dbReference type="Pfam" id="PF21246">
    <property type="entry name" value="Usp38-like_N"/>
    <property type="match status" value="1"/>
</dbReference>
<evidence type="ECO:0000313" key="5">
    <source>
        <dbReference type="Proteomes" id="UP000678393"/>
    </source>
</evidence>
<feature type="compositionally biased region" description="Polar residues" evidence="1">
    <location>
        <begin position="989"/>
        <end position="1003"/>
    </location>
</feature>
<organism evidence="4 5">
    <name type="scientific">Candidula unifasciata</name>
    <dbReference type="NCBI Taxonomy" id="100452"/>
    <lineage>
        <taxon>Eukaryota</taxon>
        <taxon>Metazoa</taxon>
        <taxon>Spiralia</taxon>
        <taxon>Lophotrochozoa</taxon>
        <taxon>Mollusca</taxon>
        <taxon>Gastropoda</taxon>
        <taxon>Heterobranchia</taxon>
        <taxon>Euthyneura</taxon>
        <taxon>Panpulmonata</taxon>
        <taxon>Eupulmonata</taxon>
        <taxon>Stylommatophora</taxon>
        <taxon>Helicina</taxon>
        <taxon>Helicoidea</taxon>
        <taxon>Geomitridae</taxon>
        <taxon>Candidula</taxon>
    </lineage>
</organism>
<dbReference type="SUPFAM" id="SSF54001">
    <property type="entry name" value="Cysteine proteinases"/>
    <property type="match status" value="1"/>
</dbReference>
<keyword evidence="5" id="KW-1185">Reference proteome</keyword>
<reference evidence="4" key="1">
    <citation type="submission" date="2021-04" db="EMBL/GenBank/DDBJ databases">
        <authorList>
            <consortium name="Molecular Ecology Group"/>
        </authorList>
    </citation>
    <scope>NUCLEOTIDE SEQUENCE</scope>
</reference>
<feature type="domain" description="Ubiquitin carboxyl-terminal hydrolase 38-like N-terminal" evidence="3">
    <location>
        <begin position="61"/>
        <end position="397"/>
    </location>
</feature>
<dbReference type="GO" id="GO:0005634">
    <property type="term" value="C:nucleus"/>
    <property type="evidence" value="ECO:0007669"/>
    <property type="project" value="TreeGrafter"/>
</dbReference>
<dbReference type="AlphaFoldDB" id="A0A8S3ZN93"/>
<dbReference type="PROSITE" id="PS00972">
    <property type="entry name" value="USP_1"/>
    <property type="match status" value="1"/>
</dbReference>
<dbReference type="Gene3D" id="3.90.70.10">
    <property type="entry name" value="Cysteine proteinases"/>
    <property type="match status" value="1"/>
</dbReference>
<evidence type="ECO:0000313" key="4">
    <source>
        <dbReference type="EMBL" id="CAG5130849.1"/>
    </source>
</evidence>
<dbReference type="GO" id="GO:0005829">
    <property type="term" value="C:cytosol"/>
    <property type="evidence" value="ECO:0007669"/>
    <property type="project" value="TreeGrafter"/>
</dbReference>
<sequence length="1003" mass="113202">MVKLTSLHDHEFMDQVLEAAFHREQSDLMKESVVTHVCEDGTRHTHTDRTVLGVLELSTKWILYGNTPLHVSSGFRLFSTWGSHNIQNFLSYFTPRMVSEMLSDVFKISPNGPLLLREGFRILCKQRYTQTYYECAQVVQGNVTKCVSNTHNSLLVRNVGLLLEEFKECIPTDEGEAVRFCYAVLNHLRFSDLPGDINTVDYMDDIARILSVVWKLHHQVVLARCLYFIFCIISAPRSDKLAYPSCCLAAVVRYIPMEIANLVVRDIVTDTSGSDESIAIAVSQIIEWLRWPCIENMDLWLLCFLTQLAAARKYDLLAHITEFNIRQLANNLLEDSPSLWHASFTILSHLLLSFQHSPGPFHQCLDTMAAAIEKLRKTSGLEPGTPLNQLAMLIYCLMHHHSGFPDLYEPVLNRIQGIPPPTSELMNSILDSARWTSESDDCQLIEEIVPSSSLSSTKQKKLEPGKTGLVNLGNTCYMNSVIQSLYMCDQFRKAVLTKTPQEKENLMEMLQHAFAILTYSNRPCMTPSKFLKASRPSWFLPDHQQDCSEFLKYLLNQLHEDETLSNTAQKSPTNNNISSNSVFRRNMNKVSKAERKKSNVLLTSVTMKMEELKHSRNSSLDCNKNTESVQSLVEQYFAGKVQTTLRCLACGQKSVTVESFVDISLAFPNSSRLTPHLCKSLAGGSCTSFGEQEPERMQLFAAEPAVQSEDGFSLNDLISFYLKSEKLTEDNKYHCDQCKTLQDGEKSLQIIDSPQYLILTLLRFSFDSRLQTRTKIFQDVYYPCTLSIPVYKQASSKDTNMCLSETHARNANSSSTNNVAGVADSPQNKLDNIAKLLAPKCDNANQEPQSFQLYGLTAVIVHSGTSSECGHYYCYARHAQDGQVAAKLLDELNNNSDNLDLLADKWYCFNDRKVSSCTLNSFRNGMKQFSKDTPYVLIYRKLSVGSQSSDADTDPVLSPGLMDVVIKDNEAYLKEQEAQARMKEKRQIAKSSPLNSVGQQTSR</sequence>
<evidence type="ECO:0000259" key="2">
    <source>
        <dbReference type="Pfam" id="PF00443"/>
    </source>
</evidence>
<dbReference type="GO" id="GO:0016579">
    <property type="term" value="P:protein deubiquitination"/>
    <property type="evidence" value="ECO:0007669"/>
    <property type="project" value="InterPro"/>
</dbReference>